<feature type="non-terminal residue" evidence="1">
    <location>
        <position position="48"/>
    </location>
</feature>
<comment type="caution">
    <text evidence="1">The sequence shown here is derived from an EMBL/GenBank/DDBJ whole genome shotgun (WGS) entry which is preliminary data.</text>
</comment>
<evidence type="ECO:0000313" key="2">
    <source>
        <dbReference type="Proteomes" id="UP000593579"/>
    </source>
</evidence>
<dbReference type="AlphaFoldDB" id="A0A7J9CGN1"/>
<gene>
    <name evidence="1" type="ORF">Gogos_004455</name>
</gene>
<dbReference type="EMBL" id="JABEZY010000010">
    <property type="protein sequence ID" value="MBA0747548.1"/>
    <property type="molecule type" value="Genomic_DNA"/>
</dbReference>
<reference evidence="1 2" key="1">
    <citation type="journal article" date="2019" name="Genome Biol. Evol.">
        <title>Insights into the evolution of the New World diploid cottons (Gossypium, subgenus Houzingenia) based on genome sequencing.</title>
        <authorList>
            <person name="Grover C.E."/>
            <person name="Arick M.A. 2nd"/>
            <person name="Thrash A."/>
            <person name="Conover J.L."/>
            <person name="Sanders W.S."/>
            <person name="Peterson D.G."/>
            <person name="Frelichowski J.E."/>
            <person name="Scheffler J.A."/>
            <person name="Scheffler B.E."/>
            <person name="Wendel J.F."/>
        </authorList>
    </citation>
    <scope>NUCLEOTIDE SEQUENCE [LARGE SCALE GENOMIC DNA]</scope>
    <source>
        <strain evidence="1">5</strain>
        <tissue evidence="1">Leaf</tissue>
    </source>
</reference>
<name>A0A7J9CGN1_GOSGO</name>
<evidence type="ECO:0000313" key="1">
    <source>
        <dbReference type="EMBL" id="MBA0747548.1"/>
    </source>
</evidence>
<keyword evidence="2" id="KW-1185">Reference proteome</keyword>
<organism evidence="1 2">
    <name type="scientific">Gossypium gossypioides</name>
    <name type="common">Mexican cotton</name>
    <name type="synonym">Selera gossypioides</name>
    <dbReference type="NCBI Taxonomy" id="34282"/>
    <lineage>
        <taxon>Eukaryota</taxon>
        <taxon>Viridiplantae</taxon>
        <taxon>Streptophyta</taxon>
        <taxon>Embryophyta</taxon>
        <taxon>Tracheophyta</taxon>
        <taxon>Spermatophyta</taxon>
        <taxon>Magnoliopsida</taxon>
        <taxon>eudicotyledons</taxon>
        <taxon>Gunneridae</taxon>
        <taxon>Pentapetalae</taxon>
        <taxon>rosids</taxon>
        <taxon>malvids</taxon>
        <taxon>Malvales</taxon>
        <taxon>Malvaceae</taxon>
        <taxon>Malvoideae</taxon>
        <taxon>Gossypium</taxon>
    </lineage>
</organism>
<proteinExistence type="predicted"/>
<dbReference type="Proteomes" id="UP000593579">
    <property type="component" value="Unassembled WGS sequence"/>
</dbReference>
<accession>A0A7J9CGN1</accession>
<protein>
    <submittedName>
        <fullName evidence="1">Uncharacterized protein</fullName>
    </submittedName>
</protein>
<sequence length="48" mass="5383">MHVKFIFCKTLLVLSAVYFGCWRAMSSQIRLSCMNSRDPGSASADLLK</sequence>